<dbReference type="AlphaFoldDB" id="A0A1V8ZYM5"/>
<dbReference type="EMBL" id="MWIH01000008">
    <property type="protein sequence ID" value="OQO89900.1"/>
    <property type="molecule type" value="Genomic_DNA"/>
</dbReference>
<gene>
    <name evidence="1" type="ORF">B1813_18845</name>
</gene>
<reference evidence="1 2" key="1">
    <citation type="submission" date="2017-02" db="EMBL/GenBank/DDBJ databases">
        <title>Draft genome of Saccharomonospora sp. 154.</title>
        <authorList>
            <person name="Alonso-Carmona G.S."/>
            <person name="De La Haba R."/>
            <person name="Vera-Gargallo B."/>
            <person name="Sandoval-Trujillo A.H."/>
            <person name="Ramirez-Duran N."/>
            <person name="Ventosa A."/>
        </authorList>
    </citation>
    <scope>NUCLEOTIDE SEQUENCE [LARGE SCALE GENOMIC DNA]</scope>
    <source>
        <strain evidence="1 2">LRS4.154</strain>
    </source>
</reference>
<protein>
    <submittedName>
        <fullName evidence="1">Uncharacterized protein</fullName>
    </submittedName>
</protein>
<name>A0A1V8ZYM5_SACPI</name>
<comment type="caution">
    <text evidence="1">The sequence shown here is derived from an EMBL/GenBank/DDBJ whole genome shotgun (WGS) entry which is preliminary data.</text>
</comment>
<sequence length="105" mass="11185">MTAVDQLRAIAAHAEQHDIAHHILTVALRTGEVGVYIDPGADDPRGGFAAWARSIGIDCATVACGTYRAQGQTAHGLRVEIVHSETPTKLPQKVLSLEEFEAGAR</sequence>
<evidence type="ECO:0000313" key="1">
    <source>
        <dbReference type="EMBL" id="OQO89900.1"/>
    </source>
</evidence>
<dbReference type="RefSeq" id="WP_081194137.1">
    <property type="nucleotide sequence ID" value="NZ_MWIH01000008.1"/>
</dbReference>
<proteinExistence type="predicted"/>
<accession>A0A1V8ZYM5</accession>
<evidence type="ECO:0000313" key="2">
    <source>
        <dbReference type="Proteomes" id="UP000192591"/>
    </source>
</evidence>
<keyword evidence="2" id="KW-1185">Reference proteome</keyword>
<dbReference type="Proteomes" id="UP000192591">
    <property type="component" value="Unassembled WGS sequence"/>
</dbReference>
<dbReference type="STRING" id="1962155.B1813_18845"/>
<organism evidence="1 2">
    <name type="scientific">Saccharomonospora piscinae</name>
    <dbReference type="NCBI Taxonomy" id="687388"/>
    <lineage>
        <taxon>Bacteria</taxon>
        <taxon>Bacillati</taxon>
        <taxon>Actinomycetota</taxon>
        <taxon>Actinomycetes</taxon>
        <taxon>Pseudonocardiales</taxon>
        <taxon>Pseudonocardiaceae</taxon>
        <taxon>Saccharomonospora</taxon>
    </lineage>
</organism>